<keyword evidence="2" id="KW-1185">Reference proteome</keyword>
<sequence length="66" mass="7656">MWSGYAPSGIDRLLKRVTLRITLEPRNQWIQLFINFLCILNVSERRRALAFLPLTFVALSPHAALF</sequence>
<evidence type="ECO:0000313" key="1">
    <source>
        <dbReference type="EMBL" id="MEQ2244675.1"/>
    </source>
</evidence>
<reference evidence="1 2" key="1">
    <citation type="submission" date="2021-06" db="EMBL/GenBank/DDBJ databases">
        <authorList>
            <person name="Palmer J.M."/>
        </authorList>
    </citation>
    <scope>NUCLEOTIDE SEQUENCE [LARGE SCALE GENOMIC DNA]</scope>
    <source>
        <strain evidence="2">if_2019</strain>
        <tissue evidence="1">Muscle</tissue>
    </source>
</reference>
<dbReference type="Proteomes" id="UP001482620">
    <property type="component" value="Unassembled WGS sequence"/>
</dbReference>
<name>A0ABV0UHR2_9TELE</name>
<evidence type="ECO:0000313" key="2">
    <source>
        <dbReference type="Proteomes" id="UP001482620"/>
    </source>
</evidence>
<proteinExistence type="predicted"/>
<accession>A0ABV0UHR2</accession>
<organism evidence="1 2">
    <name type="scientific">Ilyodon furcidens</name>
    <name type="common">goldbreast splitfin</name>
    <dbReference type="NCBI Taxonomy" id="33524"/>
    <lineage>
        <taxon>Eukaryota</taxon>
        <taxon>Metazoa</taxon>
        <taxon>Chordata</taxon>
        <taxon>Craniata</taxon>
        <taxon>Vertebrata</taxon>
        <taxon>Euteleostomi</taxon>
        <taxon>Actinopterygii</taxon>
        <taxon>Neopterygii</taxon>
        <taxon>Teleostei</taxon>
        <taxon>Neoteleostei</taxon>
        <taxon>Acanthomorphata</taxon>
        <taxon>Ovalentaria</taxon>
        <taxon>Atherinomorphae</taxon>
        <taxon>Cyprinodontiformes</taxon>
        <taxon>Goodeidae</taxon>
        <taxon>Ilyodon</taxon>
    </lineage>
</organism>
<gene>
    <name evidence="1" type="ORF">ILYODFUR_019681</name>
</gene>
<protein>
    <submittedName>
        <fullName evidence="1">Uncharacterized protein</fullName>
    </submittedName>
</protein>
<dbReference type="EMBL" id="JAHRIQ010071497">
    <property type="protein sequence ID" value="MEQ2244675.1"/>
    <property type="molecule type" value="Genomic_DNA"/>
</dbReference>
<comment type="caution">
    <text evidence="1">The sequence shown here is derived from an EMBL/GenBank/DDBJ whole genome shotgun (WGS) entry which is preliminary data.</text>
</comment>